<comment type="caution">
    <text evidence="11">The sequence shown here is derived from an EMBL/GenBank/DDBJ whole genome shotgun (WGS) entry which is preliminary data.</text>
</comment>
<proteinExistence type="inferred from homology"/>
<evidence type="ECO:0000256" key="4">
    <source>
        <dbReference type="ARBA" id="ARBA00017522"/>
    </source>
</evidence>
<evidence type="ECO:0000256" key="10">
    <source>
        <dbReference type="SAM" id="Phobius"/>
    </source>
</evidence>
<dbReference type="NCBIfam" id="TIGR01528">
    <property type="entry name" value="NMN_trans_PnuC"/>
    <property type="match status" value="1"/>
</dbReference>
<accession>A0ABT1GJV8</accession>
<comment type="function">
    <text evidence="1">Required for nicotinamide riboside transport across the inner membrane.</text>
</comment>
<evidence type="ECO:0000313" key="11">
    <source>
        <dbReference type="EMBL" id="MCP2009013.1"/>
    </source>
</evidence>
<evidence type="ECO:0000256" key="2">
    <source>
        <dbReference type="ARBA" id="ARBA00004651"/>
    </source>
</evidence>
<comment type="subcellular location">
    <subcellularLocation>
        <location evidence="2">Cell membrane</location>
        <topology evidence="2">Multi-pass membrane protein</topology>
    </subcellularLocation>
</comment>
<comment type="similarity">
    <text evidence="3">Belongs to the nicotinamide ribonucleoside (NR) uptake permease (TC 4.B.1) family.</text>
</comment>
<dbReference type="InterPro" id="IPR006419">
    <property type="entry name" value="NMN_transpt_PnuC"/>
</dbReference>
<evidence type="ECO:0000256" key="7">
    <source>
        <dbReference type="ARBA" id="ARBA00022692"/>
    </source>
</evidence>
<reference evidence="11" key="1">
    <citation type="submission" date="2022-03" db="EMBL/GenBank/DDBJ databases">
        <title>Genome Encyclopedia of Bacteria and Archaea VI: Functional Genomics of Type Strains.</title>
        <authorList>
            <person name="Whitman W."/>
        </authorList>
    </citation>
    <scope>NUCLEOTIDE SEQUENCE</scope>
    <source>
        <strain evidence="11">HSC-15S17</strain>
    </source>
</reference>
<protein>
    <recommendedName>
        <fullName evidence="4">Nicotinamide riboside transporter PnuC</fullName>
    </recommendedName>
</protein>
<keyword evidence="5" id="KW-0813">Transport</keyword>
<evidence type="ECO:0000256" key="5">
    <source>
        <dbReference type="ARBA" id="ARBA00022448"/>
    </source>
</evidence>
<keyword evidence="8 10" id="KW-1133">Transmembrane helix</keyword>
<evidence type="ECO:0000256" key="6">
    <source>
        <dbReference type="ARBA" id="ARBA00022475"/>
    </source>
</evidence>
<evidence type="ECO:0000256" key="9">
    <source>
        <dbReference type="ARBA" id="ARBA00023136"/>
    </source>
</evidence>
<keyword evidence="6" id="KW-1003">Cell membrane</keyword>
<name>A0ABT1GJV8_9BURK</name>
<dbReference type="RefSeq" id="WP_416053851.1">
    <property type="nucleotide sequence ID" value="NZ_JAHTGR010000012.1"/>
</dbReference>
<feature type="transmembrane region" description="Helical" evidence="10">
    <location>
        <begin position="183"/>
        <end position="201"/>
    </location>
</feature>
<gene>
    <name evidence="11" type="ORF">L1274_002726</name>
</gene>
<feature type="transmembrane region" description="Helical" evidence="10">
    <location>
        <begin position="46"/>
        <end position="65"/>
    </location>
</feature>
<feature type="transmembrane region" description="Helical" evidence="10">
    <location>
        <begin position="15"/>
        <end position="39"/>
    </location>
</feature>
<feature type="transmembrane region" description="Helical" evidence="10">
    <location>
        <begin position="71"/>
        <end position="89"/>
    </location>
</feature>
<evidence type="ECO:0000256" key="8">
    <source>
        <dbReference type="ARBA" id="ARBA00022989"/>
    </source>
</evidence>
<keyword evidence="7 10" id="KW-0812">Transmembrane</keyword>
<evidence type="ECO:0000256" key="3">
    <source>
        <dbReference type="ARBA" id="ARBA00006669"/>
    </source>
</evidence>
<dbReference type="Pfam" id="PF04973">
    <property type="entry name" value="NMN_transporter"/>
    <property type="match status" value="1"/>
</dbReference>
<dbReference type="EMBL" id="JALJZU010000005">
    <property type="protein sequence ID" value="MCP2009013.1"/>
    <property type="molecule type" value="Genomic_DNA"/>
</dbReference>
<dbReference type="PANTHER" id="PTHR36122">
    <property type="entry name" value="NICOTINAMIDE RIBOSIDE TRANSPORTER PNUC"/>
    <property type="match status" value="1"/>
</dbReference>
<keyword evidence="9 10" id="KW-0472">Membrane</keyword>
<organism evidence="11 12">
    <name type="scientific">Duganella violaceipulchra</name>
    <dbReference type="NCBI Taxonomy" id="2849652"/>
    <lineage>
        <taxon>Bacteria</taxon>
        <taxon>Pseudomonadati</taxon>
        <taxon>Pseudomonadota</taxon>
        <taxon>Betaproteobacteria</taxon>
        <taxon>Burkholderiales</taxon>
        <taxon>Oxalobacteraceae</taxon>
        <taxon>Telluria group</taxon>
        <taxon>Duganella</taxon>
    </lineage>
</organism>
<dbReference type="Proteomes" id="UP001162889">
    <property type="component" value="Unassembled WGS sequence"/>
</dbReference>
<evidence type="ECO:0000256" key="1">
    <source>
        <dbReference type="ARBA" id="ARBA00002672"/>
    </source>
</evidence>
<sequence length="215" mass="23971">MNELSVLLGYLNMPWHLAGVATSPLELVSFILSVATVWLNIRQSHWGWLFAIISSATYGLVFFGSRLYGDMGLQLVFIAVSFFGWYQWLHGDDSHARLPVSALDARGHWWAAGGWLAGFALLAWFLKSYTDTDVPNSDGFLTAGSLVGQLLLSRKKVENWHVWIIVDVLYVALYLHKHLVLTAVLYAVFVGMAVIGLRAWSHDTTDGSNGRMALE</sequence>
<evidence type="ECO:0000313" key="12">
    <source>
        <dbReference type="Proteomes" id="UP001162889"/>
    </source>
</evidence>
<feature type="transmembrane region" description="Helical" evidence="10">
    <location>
        <begin position="109"/>
        <end position="126"/>
    </location>
</feature>
<dbReference type="PANTHER" id="PTHR36122:SF2">
    <property type="entry name" value="NICOTINAMIDE RIBOSIDE TRANSPORTER PNUC"/>
    <property type="match status" value="1"/>
</dbReference>
<keyword evidence="12" id="KW-1185">Reference proteome</keyword>